<dbReference type="AlphaFoldDB" id="A0A7S2HKX4"/>
<accession>A0A7S2HKX4</accession>
<feature type="compositionally biased region" description="Polar residues" evidence="1">
    <location>
        <begin position="74"/>
        <end position="89"/>
    </location>
</feature>
<feature type="region of interest" description="Disordered" evidence="1">
    <location>
        <begin position="1"/>
        <end position="28"/>
    </location>
</feature>
<evidence type="ECO:0000313" key="2">
    <source>
        <dbReference type="EMBL" id="CAD9493851.1"/>
    </source>
</evidence>
<organism evidence="2">
    <name type="scientific">Octactis speculum</name>
    <dbReference type="NCBI Taxonomy" id="3111310"/>
    <lineage>
        <taxon>Eukaryota</taxon>
        <taxon>Sar</taxon>
        <taxon>Stramenopiles</taxon>
        <taxon>Ochrophyta</taxon>
        <taxon>Dictyochophyceae</taxon>
        <taxon>Dictyochales</taxon>
        <taxon>Dictyochaceae</taxon>
        <taxon>Octactis</taxon>
    </lineage>
</organism>
<gene>
    <name evidence="2" type="ORF">DSPE1174_LOCUS32422</name>
</gene>
<protein>
    <submittedName>
        <fullName evidence="2">Uncharacterized protein</fullName>
    </submittedName>
</protein>
<evidence type="ECO:0000256" key="1">
    <source>
        <dbReference type="SAM" id="MobiDB-lite"/>
    </source>
</evidence>
<name>A0A7S2HKX4_9STRA</name>
<sequence length="142" mass="15399">MQGSSAIFSPYHRGGGDTTQGQFHANEPIGYGDETFLMTNTTAVESPVQRAYTASYSSGTSYEYDSSFSASSSLGTTDDISLSTKTFPKNHNRASYDPSAQEHNPGSNDQSHCQRALRRGTAQYVMCGFNAKPNELPPKPIE</sequence>
<feature type="compositionally biased region" description="Low complexity" evidence="1">
    <location>
        <begin position="55"/>
        <end position="73"/>
    </location>
</feature>
<proteinExistence type="predicted"/>
<feature type="region of interest" description="Disordered" evidence="1">
    <location>
        <begin position="55"/>
        <end position="117"/>
    </location>
</feature>
<reference evidence="2" key="1">
    <citation type="submission" date="2021-01" db="EMBL/GenBank/DDBJ databases">
        <authorList>
            <person name="Corre E."/>
            <person name="Pelletier E."/>
            <person name="Niang G."/>
            <person name="Scheremetjew M."/>
            <person name="Finn R."/>
            <person name="Kale V."/>
            <person name="Holt S."/>
            <person name="Cochrane G."/>
            <person name="Meng A."/>
            <person name="Brown T."/>
            <person name="Cohen L."/>
        </authorList>
    </citation>
    <scope>NUCLEOTIDE SEQUENCE</scope>
    <source>
        <strain evidence="2">CCMP1381</strain>
    </source>
</reference>
<dbReference type="EMBL" id="HBGS01062264">
    <property type="protein sequence ID" value="CAD9493851.1"/>
    <property type="molecule type" value="Transcribed_RNA"/>
</dbReference>
<feature type="compositionally biased region" description="Polar residues" evidence="1">
    <location>
        <begin position="101"/>
        <end position="113"/>
    </location>
</feature>